<dbReference type="InterPro" id="IPR005828">
    <property type="entry name" value="MFS_sugar_transport-like"/>
</dbReference>
<evidence type="ECO:0000256" key="6">
    <source>
        <dbReference type="ARBA" id="ARBA00023136"/>
    </source>
</evidence>
<feature type="compositionally biased region" description="Acidic residues" evidence="7">
    <location>
        <begin position="566"/>
        <end position="576"/>
    </location>
</feature>
<dbReference type="OrthoDB" id="433512at2759"/>
<dbReference type="GO" id="GO:0016020">
    <property type="term" value="C:membrane"/>
    <property type="evidence" value="ECO:0007669"/>
    <property type="project" value="UniProtKB-SubCell"/>
</dbReference>
<evidence type="ECO:0000256" key="4">
    <source>
        <dbReference type="ARBA" id="ARBA00022692"/>
    </source>
</evidence>
<evidence type="ECO:0000259" key="9">
    <source>
        <dbReference type="PROSITE" id="PS50850"/>
    </source>
</evidence>
<feature type="transmembrane region" description="Helical" evidence="8">
    <location>
        <begin position="121"/>
        <end position="138"/>
    </location>
</feature>
<evidence type="ECO:0000256" key="5">
    <source>
        <dbReference type="ARBA" id="ARBA00022989"/>
    </source>
</evidence>
<keyword evidence="6 8" id="KW-0472">Membrane</keyword>
<dbReference type="EMBL" id="ML987189">
    <property type="protein sequence ID" value="KAF2256159.1"/>
    <property type="molecule type" value="Genomic_DNA"/>
</dbReference>
<accession>A0A6A6J0D4</accession>
<evidence type="ECO:0000256" key="1">
    <source>
        <dbReference type="ARBA" id="ARBA00004141"/>
    </source>
</evidence>
<keyword evidence="5 8" id="KW-1133">Transmembrane helix</keyword>
<keyword evidence="2" id="KW-0813">Transport</keyword>
<dbReference type="GO" id="GO:0006817">
    <property type="term" value="P:phosphate ion transport"/>
    <property type="evidence" value="ECO:0007669"/>
    <property type="project" value="UniProtKB-KW"/>
</dbReference>
<feature type="transmembrane region" description="Helical" evidence="8">
    <location>
        <begin position="244"/>
        <end position="262"/>
    </location>
</feature>
<name>A0A6A6J0D4_9PLEO</name>
<evidence type="ECO:0000256" key="3">
    <source>
        <dbReference type="ARBA" id="ARBA00022592"/>
    </source>
</evidence>
<feature type="region of interest" description="Disordered" evidence="7">
    <location>
        <begin position="551"/>
        <end position="576"/>
    </location>
</feature>
<protein>
    <submittedName>
        <fullName evidence="10">Phosphate permease</fullName>
    </submittedName>
</protein>
<evidence type="ECO:0000256" key="2">
    <source>
        <dbReference type="ARBA" id="ARBA00022448"/>
    </source>
</evidence>
<gene>
    <name evidence="10" type="ORF">BU26DRAFT_513014</name>
</gene>
<dbReference type="PANTHER" id="PTHR24064">
    <property type="entry name" value="SOLUTE CARRIER FAMILY 22 MEMBER"/>
    <property type="match status" value="1"/>
</dbReference>
<dbReference type="PROSITE" id="PS00217">
    <property type="entry name" value="SUGAR_TRANSPORT_2"/>
    <property type="match status" value="1"/>
</dbReference>
<feature type="transmembrane region" description="Helical" evidence="8">
    <location>
        <begin position="413"/>
        <end position="431"/>
    </location>
</feature>
<sequence>MANKTSGGNNAFHNFNNDFAHIEDPNERRRLALAEIDKAPFGWYHIRAILVAGTGFFTDSYDIFCVSLLTIMLGIVYRHDHSGTLSTPQDTAIKLSTSAGTVIGQFGFGALADIVGRKKMYGLELILIIIATLAQSLSGPGPGTSVVGLIIFWRVLMGIGIGGDYPLSSIITSEFATTKWRGAMMAAVFSMQGLGQLGGALVMLILTAGFKGSLKQGIKHTTNGATVSAYASCSGDCQVAVDKMWRALIGLGIVPAAIALYYRLTIPETPRYTFDVARDVEKANEDVKVYISGKKGEGHPDEITAANARRASVAQLEVPKASWSDFFRFYGKLRNGKILFGTAMSWLLLDVAFYGLGLNSSTVLQAIGYGGGNDVYTQLYNLAAGNCILVCAGALPGYWLAVATVDFVGRRPLQIAGFSFLTLLFIVWGFAYHHISPHGMLGIYVLIQLFFNWGPNTTTFIVPGECFPTRYRSTSHGISAGSGKIGSIIAQGAIAPLRTRGATKDNANPWLNHVMQIFSAFMFAGVFTSLLIPETKRRTLEELANDWDMGRESITGAPMHSKTEGSEEAVAEAEQK</sequence>
<organism evidence="10 11">
    <name type="scientific">Trematosphaeria pertusa</name>
    <dbReference type="NCBI Taxonomy" id="390896"/>
    <lineage>
        <taxon>Eukaryota</taxon>
        <taxon>Fungi</taxon>
        <taxon>Dikarya</taxon>
        <taxon>Ascomycota</taxon>
        <taxon>Pezizomycotina</taxon>
        <taxon>Dothideomycetes</taxon>
        <taxon>Pleosporomycetidae</taxon>
        <taxon>Pleosporales</taxon>
        <taxon>Massarineae</taxon>
        <taxon>Trematosphaeriaceae</taxon>
        <taxon>Trematosphaeria</taxon>
    </lineage>
</organism>
<evidence type="ECO:0000313" key="10">
    <source>
        <dbReference type="EMBL" id="KAF2256159.1"/>
    </source>
</evidence>
<dbReference type="InterPro" id="IPR004738">
    <property type="entry name" value="Phos_permease"/>
</dbReference>
<dbReference type="Pfam" id="PF00083">
    <property type="entry name" value="Sugar_tr"/>
    <property type="match status" value="1"/>
</dbReference>
<comment type="subcellular location">
    <subcellularLocation>
        <location evidence="1">Membrane</location>
        <topology evidence="1">Multi-pass membrane protein</topology>
    </subcellularLocation>
</comment>
<dbReference type="PROSITE" id="PS50850">
    <property type="entry name" value="MFS"/>
    <property type="match status" value="1"/>
</dbReference>
<dbReference type="RefSeq" id="XP_033691163.1">
    <property type="nucleotide sequence ID" value="XM_033827527.1"/>
</dbReference>
<proteinExistence type="predicted"/>
<dbReference type="InterPro" id="IPR036259">
    <property type="entry name" value="MFS_trans_sf"/>
</dbReference>
<feature type="domain" description="Major facilitator superfamily (MFS) profile" evidence="9">
    <location>
        <begin position="48"/>
        <end position="537"/>
    </location>
</feature>
<feature type="transmembrane region" description="Helical" evidence="8">
    <location>
        <begin position="338"/>
        <end position="358"/>
    </location>
</feature>
<feature type="transmembrane region" description="Helical" evidence="8">
    <location>
        <begin position="514"/>
        <end position="532"/>
    </location>
</feature>
<dbReference type="InterPro" id="IPR020846">
    <property type="entry name" value="MFS_dom"/>
</dbReference>
<feature type="transmembrane region" description="Helical" evidence="8">
    <location>
        <begin position="378"/>
        <end position="401"/>
    </location>
</feature>
<dbReference type="GO" id="GO:0005315">
    <property type="term" value="F:phosphate transmembrane transporter activity"/>
    <property type="evidence" value="ECO:0007669"/>
    <property type="project" value="InterPro"/>
</dbReference>
<feature type="transmembrane region" description="Helical" evidence="8">
    <location>
        <begin position="183"/>
        <end position="206"/>
    </location>
</feature>
<dbReference type="InterPro" id="IPR005829">
    <property type="entry name" value="Sugar_transporter_CS"/>
</dbReference>
<dbReference type="GeneID" id="54580857"/>
<keyword evidence="3" id="KW-0592">Phosphate transport</keyword>
<keyword evidence="11" id="KW-1185">Reference proteome</keyword>
<evidence type="ECO:0000313" key="11">
    <source>
        <dbReference type="Proteomes" id="UP000800094"/>
    </source>
</evidence>
<dbReference type="AlphaFoldDB" id="A0A6A6J0D4"/>
<dbReference type="SUPFAM" id="SSF103473">
    <property type="entry name" value="MFS general substrate transporter"/>
    <property type="match status" value="1"/>
</dbReference>
<dbReference type="NCBIfam" id="TIGR00887">
    <property type="entry name" value="2A0109"/>
    <property type="match status" value="1"/>
</dbReference>
<dbReference type="Gene3D" id="1.20.1250.20">
    <property type="entry name" value="MFS general substrate transporter like domains"/>
    <property type="match status" value="2"/>
</dbReference>
<feature type="transmembrane region" description="Helical" evidence="8">
    <location>
        <begin position="144"/>
        <end position="162"/>
    </location>
</feature>
<keyword evidence="4 8" id="KW-0812">Transmembrane</keyword>
<dbReference type="PROSITE" id="PS00216">
    <property type="entry name" value="SUGAR_TRANSPORT_1"/>
    <property type="match status" value="1"/>
</dbReference>
<dbReference type="Proteomes" id="UP000800094">
    <property type="component" value="Unassembled WGS sequence"/>
</dbReference>
<reference evidence="10" key="1">
    <citation type="journal article" date="2020" name="Stud. Mycol.">
        <title>101 Dothideomycetes genomes: a test case for predicting lifestyles and emergence of pathogens.</title>
        <authorList>
            <person name="Haridas S."/>
            <person name="Albert R."/>
            <person name="Binder M."/>
            <person name="Bloem J."/>
            <person name="Labutti K."/>
            <person name="Salamov A."/>
            <person name="Andreopoulos B."/>
            <person name="Baker S."/>
            <person name="Barry K."/>
            <person name="Bills G."/>
            <person name="Bluhm B."/>
            <person name="Cannon C."/>
            <person name="Castanera R."/>
            <person name="Culley D."/>
            <person name="Daum C."/>
            <person name="Ezra D."/>
            <person name="Gonzalez J."/>
            <person name="Henrissat B."/>
            <person name="Kuo A."/>
            <person name="Liang C."/>
            <person name="Lipzen A."/>
            <person name="Lutzoni F."/>
            <person name="Magnuson J."/>
            <person name="Mondo S."/>
            <person name="Nolan M."/>
            <person name="Ohm R."/>
            <person name="Pangilinan J."/>
            <person name="Park H.-J."/>
            <person name="Ramirez L."/>
            <person name="Alfaro M."/>
            <person name="Sun H."/>
            <person name="Tritt A."/>
            <person name="Yoshinaga Y."/>
            <person name="Zwiers L.-H."/>
            <person name="Turgeon B."/>
            <person name="Goodwin S."/>
            <person name="Spatafora J."/>
            <person name="Crous P."/>
            <person name="Grigoriev I."/>
        </authorList>
    </citation>
    <scope>NUCLEOTIDE SEQUENCE</scope>
    <source>
        <strain evidence="10">CBS 122368</strain>
    </source>
</reference>
<evidence type="ECO:0000256" key="7">
    <source>
        <dbReference type="SAM" id="MobiDB-lite"/>
    </source>
</evidence>
<dbReference type="CDD" id="cd17364">
    <property type="entry name" value="MFS_PhT"/>
    <property type="match status" value="1"/>
</dbReference>
<evidence type="ECO:0000256" key="8">
    <source>
        <dbReference type="SAM" id="Phobius"/>
    </source>
</evidence>